<dbReference type="Proteomes" id="UP001364211">
    <property type="component" value="Unassembled WGS sequence"/>
</dbReference>
<gene>
    <name evidence="2" type="ORF">WJX68_24435</name>
</gene>
<evidence type="ECO:0000256" key="1">
    <source>
        <dbReference type="SAM" id="MobiDB-lite"/>
    </source>
</evidence>
<sequence length="63" mass="6546">MPDTPSTGAPVPGRHTGDGREADAGDPVCWLDRLCPDCGAMPSPEDDGGLPQSCWRCGAAVRH</sequence>
<organism evidence="2 3">
    <name type="scientific">Pseudonocardia spirodelae</name>
    <dbReference type="NCBI Taxonomy" id="3133431"/>
    <lineage>
        <taxon>Bacteria</taxon>
        <taxon>Bacillati</taxon>
        <taxon>Actinomycetota</taxon>
        <taxon>Actinomycetes</taxon>
        <taxon>Pseudonocardiales</taxon>
        <taxon>Pseudonocardiaceae</taxon>
        <taxon>Pseudonocardia</taxon>
    </lineage>
</organism>
<proteinExistence type="predicted"/>
<dbReference type="EMBL" id="JBBJUP010000028">
    <property type="protein sequence ID" value="MEJ8282100.1"/>
    <property type="molecule type" value="Genomic_DNA"/>
</dbReference>
<evidence type="ECO:0000313" key="3">
    <source>
        <dbReference type="Proteomes" id="UP001364211"/>
    </source>
</evidence>
<evidence type="ECO:0000313" key="2">
    <source>
        <dbReference type="EMBL" id="MEJ8282100.1"/>
    </source>
</evidence>
<protein>
    <submittedName>
        <fullName evidence="2">Uncharacterized protein</fullName>
    </submittedName>
</protein>
<accession>A0ABU8TDT8</accession>
<keyword evidence="3" id="KW-1185">Reference proteome</keyword>
<dbReference type="RefSeq" id="WP_340295188.1">
    <property type="nucleotide sequence ID" value="NZ_JBBJUP010000028.1"/>
</dbReference>
<name>A0ABU8TDT8_9PSEU</name>
<feature type="region of interest" description="Disordered" evidence="1">
    <location>
        <begin position="1"/>
        <end position="25"/>
    </location>
</feature>
<comment type="caution">
    <text evidence="2">The sequence shown here is derived from an EMBL/GenBank/DDBJ whole genome shotgun (WGS) entry which is preliminary data.</text>
</comment>
<reference evidence="2 3" key="1">
    <citation type="submission" date="2024-03" db="EMBL/GenBank/DDBJ databases">
        <title>Draft genome sequence of Pseudonocardia sp. DW16-2.</title>
        <authorList>
            <person name="Duangmal K."/>
        </authorList>
    </citation>
    <scope>NUCLEOTIDE SEQUENCE [LARGE SCALE GENOMIC DNA]</scope>
    <source>
        <strain evidence="2 3">DW16-2</strain>
    </source>
</reference>